<protein>
    <recommendedName>
        <fullName evidence="1">Glucosamine kinase</fullName>
        <shortName evidence="1">GlcN kinase</shortName>
        <shortName evidence="1">GlcNK</shortName>
        <ecNumber evidence="1">2.7.1.8</ecNumber>
    </recommendedName>
</protein>
<gene>
    <name evidence="2" type="ORF">SHK19_03475</name>
</gene>
<dbReference type="HAMAP" id="MF_02218">
    <property type="entry name" value="GlcN_kinase"/>
    <property type="match status" value="1"/>
</dbReference>
<proteinExistence type="inferred from homology"/>
<name>A0ABZ0ZSM4_9ACTN</name>
<comment type="caution">
    <text evidence="1">Lacks conserved residue(s) required for the propagation of feature annotation.</text>
</comment>
<feature type="binding site" evidence="1">
    <location>
        <position position="381"/>
    </location>
    <ligand>
        <name>D-glucosamine</name>
        <dbReference type="ChEBI" id="CHEBI:58723"/>
    </ligand>
</feature>
<dbReference type="InterPro" id="IPR043674">
    <property type="entry name" value="GlcN_kinase"/>
</dbReference>
<dbReference type="RefSeq" id="WP_322937871.1">
    <property type="nucleotide sequence ID" value="NZ_CP141059.1"/>
</dbReference>
<evidence type="ECO:0000313" key="3">
    <source>
        <dbReference type="Proteomes" id="UP001327225"/>
    </source>
</evidence>
<comment type="catalytic activity">
    <reaction evidence="1">
        <text>D-glucosamine + ATP = D-glucosamine 6-phosphate + ADP + H(+)</text>
        <dbReference type="Rhea" id="RHEA:10948"/>
        <dbReference type="ChEBI" id="CHEBI:15378"/>
        <dbReference type="ChEBI" id="CHEBI:30616"/>
        <dbReference type="ChEBI" id="CHEBI:58723"/>
        <dbReference type="ChEBI" id="CHEBI:58725"/>
        <dbReference type="ChEBI" id="CHEBI:456216"/>
        <dbReference type="EC" id="2.7.1.8"/>
    </reaction>
</comment>
<feature type="binding site" evidence="1">
    <location>
        <position position="292"/>
    </location>
    <ligand>
        <name>Mg(2+)</name>
        <dbReference type="ChEBI" id="CHEBI:18420"/>
        <label>1</label>
    </ligand>
</feature>
<comment type="subunit">
    <text evidence="1">Monomer.</text>
</comment>
<feature type="binding site" evidence="1">
    <location>
        <position position="292"/>
    </location>
    <ligand>
        <name>Mg(2+)</name>
        <dbReference type="ChEBI" id="CHEBI:18420"/>
        <label>2</label>
    </ligand>
</feature>
<evidence type="ECO:0000256" key="1">
    <source>
        <dbReference type="HAMAP-Rule" id="MF_02218"/>
    </source>
</evidence>
<keyword evidence="3" id="KW-1185">Reference proteome</keyword>
<keyword evidence="1" id="KW-0067">ATP-binding</keyword>
<evidence type="ECO:0000313" key="2">
    <source>
        <dbReference type="EMBL" id="WQQ27292.1"/>
    </source>
</evidence>
<feature type="short sequence motif" description="Substrate specificity determinant motif" evidence="1">
    <location>
        <begin position="377"/>
        <end position="392"/>
    </location>
</feature>
<comment type="similarity">
    <text evidence="1">Belongs to the actinobacterial glucosamine kinase family.</text>
</comment>
<accession>A0ABZ0ZSM4</accession>
<dbReference type="Proteomes" id="UP001327225">
    <property type="component" value="Chromosome"/>
</dbReference>
<dbReference type="EC" id="2.7.1.8" evidence="1"/>
<dbReference type="InterPro" id="IPR011009">
    <property type="entry name" value="Kinase-like_dom_sf"/>
</dbReference>
<keyword evidence="1" id="KW-0119">Carbohydrate metabolism</keyword>
<feature type="binding site" evidence="1">
    <location>
        <position position="276"/>
    </location>
    <ligand>
        <name>Mg(2+)</name>
        <dbReference type="ChEBI" id="CHEBI:18420"/>
        <label>1</label>
    </ligand>
</feature>
<comment type="cofactor">
    <cofactor evidence="1">
        <name>Mg(2+)</name>
        <dbReference type="ChEBI" id="CHEBI:18420"/>
    </cofactor>
    <text evidence="1">Binds 2 Mg(2+) ions per subunit.</text>
</comment>
<keyword evidence="1" id="KW-0418">Kinase</keyword>
<feature type="binding site" evidence="1">
    <location>
        <position position="294"/>
    </location>
    <ligand>
        <name>Mg(2+)</name>
        <dbReference type="ChEBI" id="CHEBI:18420"/>
        <label>2</label>
    </ligand>
</feature>
<organism evidence="2 3">
    <name type="scientific">Nocardioides bizhenqiangii</name>
    <dbReference type="NCBI Taxonomy" id="3095076"/>
    <lineage>
        <taxon>Bacteria</taxon>
        <taxon>Bacillati</taxon>
        <taxon>Actinomycetota</taxon>
        <taxon>Actinomycetes</taxon>
        <taxon>Propionibacteriales</taxon>
        <taxon>Nocardioidaceae</taxon>
        <taxon>Nocardioides</taxon>
    </lineage>
</organism>
<dbReference type="EMBL" id="CP141059">
    <property type="protein sequence ID" value="WQQ27292.1"/>
    <property type="molecule type" value="Genomic_DNA"/>
</dbReference>
<feature type="binding site" evidence="1">
    <location>
        <position position="271"/>
    </location>
    <ligand>
        <name>D-glucosamine</name>
        <dbReference type="ChEBI" id="CHEBI:58723"/>
    </ligand>
</feature>
<sequence length="407" mass="42477">MTLSWSALLPAAGDYRDATPPGSPSLVDALPLGHGLSLSVVADGDAGLHVVPLVAESRAGAGDGAAEGLVALLAEGDAAIGKFRVRAWRGVAVSGERAVTVDQTNESVIVGDAAVVKWMTQVPEGRHPAPSLLESLEAAGFTGMPQPWGVVEWSPSPEAEPRLLATVAEYVADAVDGWTWAVEDVRAGTAGGGEAVGRLIADFHRALAPTARPASADEVAAWRSGAFADLERAIEVTDGAAHDLLVRQADAVRAAFAEIPEGGSVMRVHGDLHVGQVLRAGGAAPYDYRLTDFDGNPVVAPAERIREQPAALDVAGMAQSFTHAGIVTRKHNPDLAPVAVTAAAAAGRAAFLDAYRARLGDAALLDKRLLRPFALRQVCREFTYAATHLPRWSYVPEAALPMALEES</sequence>
<keyword evidence="1" id="KW-0460">Magnesium</keyword>
<feature type="binding site" evidence="1">
    <location>
        <position position="117"/>
    </location>
    <ligand>
        <name>ATP</name>
        <dbReference type="ChEBI" id="CHEBI:30616"/>
    </ligand>
</feature>
<feature type="binding site" evidence="1">
    <location>
        <position position="176"/>
    </location>
    <ligand>
        <name>ATP</name>
        <dbReference type="ChEBI" id="CHEBI:30616"/>
    </ligand>
</feature>
<keyword evidence="1" id="KW-0808">Transferase</keyword>
<keyword evidence="1" id="KW-0547">Nucleotide-binding</keyword>
<reference evidence="3" key="1">
    <citation type="submission" date="2023-12" db="EMBL/GenBank/DDBJ databases">
        <title>Novel species in genus Nocardioides.</title>
        <authorList>
            <person name="Zhou H."/>
        </authorList>
    </citation>
    <scope>NUCLEOTIDE SEQUENCE [LARGE SCALE GENOMIC DNA]</scope>
    <source>
        <strain evidence="3">HM61</strain>
    </source>
</reference>
<comment type="function">
    <text evidence="1">Catalyzes the ATP-dependent phosphorylation of D-glucosamine (GlcN) to D-glucosamine 6-phosphate. May be involved in the phosphorylation of acquired extracellular GlcN derived from the hydrolysis of chitosan, i.e., in the incorporation of exogenous GlcN into the bacterial GlcNAc metabolism.</text>
</comment>
<dbReference type="Gene3D" id="3.90.1200.10">
    <property type="match status" value="1"/>
</dbReference>
<keyword evidence="1" id="KW-0479">Metal-binding</keyword>
<dbReference type="SUPFAM" id="SSF56112">
    <property type="entry name" value="Protein kinase-like (PK-like)"/>
    <property type="match status" value="1"/>
</dbReference>